<dbReference type="Proteomes" id="UP001374535">
    <property type="component" value="Chromosome 1"/>
</dbReference>
<keyword evidence="2" id="KW-0805">Transcription regulation</keyword>
<dbReference type="InterPro" id="IPR036955">
    <property type="entry name" value="AP2/ERF_dom_sf"/>
</dbReference>
<dbReference type="PROSITE" id="PS51032">
    <property type="entry name" value="AP2_ERF"/>
    <property type="match status" value="2"/>
</dbReference>
<feature type="domain" description="AP2/ERF" evidence="7">
    <location>
        <begin position="70"/>
        <end position="164"/>
    </location>
</feature>
<name>A0AAQ3S7W1_VIGMU</name>
<feature type="domain" description="AP2/ERF" evidence="7">
    <location>
        <begin position="200"/>
        <end position="231"/>
    </location>
</feature>
<keyword evidence="3" id="KW-0238">DNA-binding</keyword>
<accession>A0AAQ3S7W1</accession>
<evidence type="ECO:0000256" key="2">
    <source>
        <dbReference type="ARBA" id="ARBA00023015"/>
    </source>
</evidence>
<dbReference type="GO" id="GO:0005634">
    <property type="term" value="C:nucleus"/>
    <property type="evidence" value="ECO:0007669"/>
    <property type="project" value="UniProtKB-SubCell"/>
</dbReference>
<comment type="subcellular location">
    <subcellularLocation>
        <location evidence="1">Nucleus</location>
    </subcellularLocation>
</comment>
<dbReference type="GO" id="GO:0003677">
    <property type="term" value="F:DNA binding"/>
    <property type="evidence" value="ECO:0007669"/>
    <property type="project" value="UniProtKB-KW"/>
</dbReference>
<keyword evidence="9" id="KW-1185">Reference proteome</keyword>
<evidence type="ECO:0000256" key="6">
    <source>
        <dbReference type="SAM" id="MobiDB-lite"/>
    </source>
</evidence>
<organism evidence="8 9">
    <name type="scientific">Vigna mungo</name>
    <name type="common">Black gram</name>
    <name type="synonym">Phaseolus mungo</name>
    <dbReference type="NCBI Taxonomy" id="3915"/>
    <lineage>
        <taxon>Eukaryota</taxon>
        <taxon>Viridiplantae</taxon>
        <taxon>Streptophyta</taxon>
        <taxon>Embryophyta</taxon>
        <taxon>Tracheophyta</taxon>
        <taxon>Spermatophyta</taxon>
        <taxon>Magnoliopsida</taxon>
        <taxon>eudicotyledons</taxon>
        <taxon>Gunneridae</taxon>
        <taxon>Pentapetalae</taxon>
        <taxon>rosids</taxon>
        <taxon>fabids</taxon>
        <taxon>Fabales</taxon>
        <taxon>Fabaceae</taxon>
        <taxon>Papilionoideae</taxon>
        <taxon>50 kb inversion clade</taxon>
        <taxon>NPAAA clade</taxon>
        <taxon>indigoferoid/millettioid clade</taxon>
        <taxon>Phaseoleae</taxon>
        <taxon>Vigna</taxon>
    </lineage>
</organism>
<dbReference type="AlphaFoldDB" id="A0AAQ3S7W1"/>
<dbReference type="GO" id="GO:0003700">
    <property type="term" value="F:DNA-binding transcription factor activity"/>
    <property type="evidence" value="ECO:0007669"/>
    <property type="project" value="InterPro"/>
</dbReference>
<feature type="region of interest" description="Disordered" evidence="6">
    <location>
        <begin position="339"/>
        <end position="366"/>
    </location>
</feature>
<evidence type="ECO:0000256" key="1">
    <source>
        <dbReference type="ARBA" id="ARBA00004123"/>
    </source>
</evidence>
<reference evidence="8 9" key="1">
    <citation type="journal article" date="2023" name="Life. Sci Alliance">
        <title>Evolutionary insights into 3D genome organization and epigenetic landscape of Vigna mungo.</title>
        <authorList>
            <person name="Junaid A."/>
            <person name="Singh B."/>
            <person name="Bhatia S."/>
        </authorList>
    </citation>
    <scope>NUCLEOTIDE SEQUENCE [LARGE SCALE GENOMIC DNA]</scope>
    <source>
        <strain evidence="8">Urdbean</strain>
    </source>
</reference>
<evidence type="ECO:0000313" key="9">
    <source>
        <dbReference type="Proteomes" id="UP001374535"/>
    </source>
</evidence>
<protein>
    <recommendedName>
        <fullName evidence="7">AP2/ERF domain-containing protein</fullName>
    </recommendedName>
</protein>
<dbReference type="PANTHER" id="PTHR32467:SF242">
    <property type="entry name" value="AP2_ERF DOMAIN-CONTAINING PROTEIN"/>
    <property type="match status" value="1"/>
</dbReference>
<gene>
    <name evidence="8" type="ORF">V8G54_001098</name>
</gene>
<dbReference type="SUPFAM" id="SSF54171">
    <property type="entry name" value="DNA-binding domain"/>
    <property type="match status" value="2"/>
</dbReference>
<dbReference type="SMART" id="SM00380">
    <property type="entry name" value="AP2"/>
    <property type="match status" value="2"/>
</dbReference>
<dbReference type="InterPro" id="IPR016177">
    <property type="entry name" value="DNA-bd_dom_sf"/>
</dbReference>
<dbReference type="Gene3D" id="3.30.730.10">
    <property type="entry name" value="AP2/ERF domain"/>
    <property type="match status" value="2"/>
</dbReference>
<dbReference type="InterPro" id="IPR001471">
    <property type="entry name" value="AP2/ERF_dom"/>
</dbReference>
<keyword evidence="5" id="KW-0539">Nucleus</keyword>
<keyword evidence="4" id="KW-0804">Transcription</keyword>
<dbReference type="EMBL" id="CP144700">
    <property type="protein sequence ID" value="WVZ22554.1"/>
    <property type="molecule type" value="Genomic_DNA"/>
</dbReference>
<evidence type="ECO:0000259" key="7">
    <source>
        <dbReference type="PROSITE" id="PS51032"/>
    </source>
</evidence>
<evidence type="ECO:0000256" key="4">
    <source>
        <dbReference type="ARBA" id="ARBA00023163"/>
    </source>
</evidence>
<evidence type="ECO:0000256" key="3">
    <source>
        <dbReference type="ARBA" id="ARBA00023125"/>
    </source>
</evidence>
<evidence type="ECO:0000313" key="8">
    <source>
        <dbReference type="EMBL" id="WVZ22554.1"/>
    </source>
</evidence>
<dbReference type="CDD" id="cd00018">
    <property type="entry name" value="AP2"/>
    <property type="match status" value="1"/>
</dbReference>
<dbReference type="PANTHER" id="PTHR32467">
    <property type="entry name" value="AP2-LIKE ETHYLENE-RESPONSIVE TRANSCRIPTION FACTOR"/>
    <property type="match status" value="1"/>
</dbReference>
<evidence type="ECO:0000256" key="5">
    <source>
        <dbReference type="ARBA" id="ARBA00023242"/>
    </source>
</evidence>
<feature type="region of interest" description="Disordered" evidence="6">
    <location>
        <begin position="39"/>
        <end position="66"/>
    </location>
</feature>
<sequence length="413" mass="46802">MELAPVKCELSPRNHRLLVIDGSEVIAAKCVKRRRRGSSMSVLGGNGQQAEKLEEHKQLGTATTVKRSSRFRGVSRHDLLFLGSRHRWTGRFEAHLWDKGTWNPTQKKKGKQVFSLNSRIDRETDLLGKFMLPPGAYNDEEAAARAYDLAALKYWGTSTFTNFPVSDYEKEIEIMKTVTKEEYLASLRRRSSGFSRGVSKYRGVARHHHNGRWEARIGRVFGNKYLYLGTYTIEYRGINAVTNFDLSTYIRWLRPGTHPIASHDPQPFATSNSMQTRGNIEVSNSNMHSFSSAELDSTKKQDFSKYMNPLSPCNKPSSPTALGLLLKSTVFRELMQRNLNSSSEEGEEVELKYPQEGNDGNGGTYYSENTSNSYFCSSDINRLPNLESPEESSLPMYHGTVQSLWNSSFNMSN</sequence>
<proteinExistence type="predicted"/>